<keyword evidence="4" id="KW-1185">Reference proteome</keyword>
<gene>
    <name evidence="3" type="ORF">LJ656_30920</name>
</gene>
<dbReference type="EMBL" id="JAJITD010000023">
    <property type="protein sequence ID" value="MCC8396992.1"/>
    <property type="molecule type" value="Genomic_DNA"/>
</dbReference>
<protein>
    <submittedName>
        <fullName evidence="3">DUF3828 domain-containing protein</fullName>
    </submittedName>
</protein>
<evidence type="ECO:0000313" key="4">
    <source>
        <dbReference type="Proteomes" id="UP001431019"/>
    </source>
</evidence>
<dbReference type="Pfam" id="PF12883">
    <property type="entry name" value="DUF3828"/>
    <property type="match status" value="1"/>
</dbReference>
<proteinExistence type="predicted"/>
<feature type="chain" id="PRO_5046623237" evidence="1">
    <location>
        <begin position="28"/>
        <end position="157"/>
    </location>
</feature>
<keyword evidence="1" id="KW-0732">Signal</keyword>
<dbReference type="RefSeq" id="WP_230513271.1">
    <property type="nucleotide sequence ID" value="NZ_JAJITD010000023.1"/>
</dbReference>
<evidence type="ECO:0000256" key="1">
    <source>
        <dbReference type="SAM" id="SignalP"/>
    </source>
</evidence>
<evidence type="ECO:0000313" key="3">
    <source>
        <dbReference type="EMBL" id="MCC8396992.1"/>
    </source>
</evidence>
<feature type="signal peptide" evidence="1">
    <location>
        <begin position="1"/>
        <end position="27"/>
    </location>
</feature>
<reference evidence="3 4" key="1">
    <citation type="submission" date="2021-11" db="EMBL/GenBank/DDBJ databases">
        <authorList>
            <person name="Oh E.-T."/>
            <person name="Kim S.-B."/>
        </authorList>
    </citation>
    <scope>NUCLEOTIDE SEQUENCE [LARGE SCALE GENOMIC DNA]</scope>
    <source>
        <strain evidence="3 4">MMS20-SJTR3</strain>
    </source>
</reference>
<organism evidence="3 4">
    <name type="scientific">Paraburkholderia sejongensis</name>
    <dbReference type="NCBI Taxonomy" id="2886946"/>
    <lineage>
        <taxon>Bacteria</taxon>
        <taxon>Pseudomonadati</taxon>
        <taxon>Pseudomonadota</taxon>
        <taxon>Betaproteobacteria</taxon>
        <taxon>Burkholderiales</taxon>
        <taxon>Burkholderiaceae</taxon>
        <taxon>Paraburkholderia</taxon>
    </lineage>
</organism>
<dbReference type="Proteomes" id="UP001431019">
    <property type="component" value="Unassembled WGS sequence"/>
</dbReference>
<sequence>MKRLNSAGFCSVLSIVAGLLFCQPSLAQTTFQPAPPEAVVKAFYGWFIERDTDDQIYPLMDKEIRRYVSGETVERLRELYLHRALPGEVDYFTKVKNYYAEDWLAHTVVEPAIMLDDTALVAVTFGSADRRKSVVVFLRQIDGMWKISKVANPCCSL</sequence>
<dbReference type="Gene3D" id="3.10.450.50">
    <property type="match status" value="1"/>
</dbReference>
<accession>A0ABS8K4A0</accession>
<dbReference type="InterPro" id="IPR024289">
    <property type="entry name" value="DUF3828"/>
</dbReference>
<feature type="domain" description="DUF3828" evidence="2">
    <location>
        <begin position="36"/>
        <end position="152"/>
    </location>
</feature>
<name>A0ABS8K4A0_9BURK</name>
<comment type="caution">
    <text evidence="3">The sequence shown here is derived from an EMBL/GenBank/DDBJ whole genome shotgun (WGS) entry which is preliminary data.</text>
</comment>
<evidence type="ECO:0000259" key="2">
    <source>
        <dbReference type="Pfam" id="PF12883"/>
    </source>
</evidence>